<evidence type="ECO:0000256" key="7">
    <source>
        <dbReference type="ARBA" id="ARBA00023014"/>
    </source>
</evidence>
<dbReference type="SUPFAM" id="SSF102114">
    <property type="entry name" value="Radical SAM enzymes"/>
    <property type="match status" value="1"/>
</dbReference>
<organism evidence="9">
    <name type="scientific">hot springs metagenome</name>
    <dbReference type="NCBI Taxonomy" id="433727"/>
    <lineage>
        <taxon>unclassified sequences</taxon>
        <taxon>metagenomes</taxon>
        <taxon>ecological metagenomes</taxon>
    </lineage>
</organism>
<dbReference type="GO" id="GO:0003824">
    <property type="term" value="F:catalytic activity"/>
    <property type="evidence" value="ECO:0007669"/>
    <property type="project" value="InterPro"/>
</dbReference>
<keyword evidence="5" id="KW-0479">Metal-binding</keyword>
<dbReference type="PANTHER" id="PTHR43409">
    <property type="entry name" value="ANAEROBIC MAGNESIUM-PROTOPORPHYRIN IX MONOMETHYL ESTER CYCLASE-RELATED"/>
    <property type="match status" value="1"/>
</dbReference>
<keyword evidence="2" id="KW-0489">Methyltransferase</keyword>
<dbReference type="GO" id="GO:0051539">
    <property type="term" value="F:4 iron, 4 sulfur cluster binding"/>
    <property type="evidence" value="ECO:0007669"/>
    <property type="project" value="UniProtKB-KW"/>
</dbReference>
<evidence type="ECO:0000256" key="1">
    <source>
        <dbReference type="ARBA" id="ARBA00001966"/>
    </source>
</evidence>
<dbReference type="SFLD" id="SFLDG01082">
    <property type="entry name" value="B12-binding_domain_containing"/>
    <property type="match status" value="1"/>
</dbReference>
<dbReference type="SMART" id="SM00729">
    <property type="entry name" value="Elp3"/>
    <property type="match status" value="1"/>
</dbReference>
<evidence type="ECO:0000256" key="5">
    <source>
        <dbReference type="ARBA" id="ARBA00022723"/>
    </source>
</evidence>
<evidence type="ECO:0000256" key="4">
    <source>
        <dbReference type="ARBA" id="ARBA00022691"/>
    </source>
</evidence>
<evidence type="ECO:0000256" key="6">
    <source>
        <dbReference type="ARBA" id="ARBA00023004"/>
    </source>
</evidence>
<dbReference type="InterPro" id="IPR058240">
    <property type="entry name" value="rSAM_sf"/>
</dbReference>
<gene>
    <name evidence="9" type="ORF">A45J_2388</name>
</gene>
<dbReference type="InterPro" id="IPR007197">
    <property type="entry name" value="rSAM"/>
</dbReference>
<dbReference type="Gene3D" id="3.80.30.20">
    <property type="entry name" value="tm_1862 like domain"/>
    <property type="match status" value="1"/>
</dbReference>
<sequence>MIILINPNLVVQRSDPFTTGIVYMPIGLAYIAASLRAANIPVKVIDAFAEQPYQARRNGKFMLLGLNHMEVVERIPDDTKAIFVYAINLTNHLSTVEIVSAVKYSHPNIPVVVVENTQAVTTYALRLVANEFYNAGADYILTGESDHSCALFAQAVINGRPQAYLRRIDGLGSRDFYNEPANKIDDLDNLPFPAWDLFPLQNYWKLRFAHGPQSTKSYLPLLTSRGCPFSCRFCVAPYANNQKWRSRSAQNVVDEIEFFVNKYNVQEFHIEDMNPTVSDQRIRDICNEILKRNLKIIWKIVAGTKVETIKNEETIDLMAKSGCKYISISPETGSSRLLELMHKPFDLKHALSIIKRMNQAGIYSQACFVLGFPDETDNDRQLTHALVRDLTRWGVDEIALFIITPVPGAAIYENFHGFEFLSELNFSPSWRTDYHKLNNFRLHLYTYFLLWKFIYHPFKILKQPLNFLRRNFNTKMEMIPYRALVYKYLDLFSKKK</sequence>
<keyword evidence="7" id="KW-0411">Iron-sulfur</keyword>
<dbReference type="InterPro" id="IPR023404">
    <property type="entry name" value="rSAM_horseshoe"/>
</dbReference>
<keyword evidence="6" id="KW-0408">Iron</keyword>
<dbReference type="InterPro" id="IPR051198">
    <property type="entry name" value="BchE-like"/>
</dbReference>
<protein>
    <submittedName>
        <fullName evidence="9">Radical SAM protein</fullName>
    </submittedName>
</protein>
<dbReference type="Pfam" id="PF04055">
    <property type="entry name" value="Radical_SAM"/>
    <property type="match status" value="1"/>
</dbReference>
<proteinExistence type="predicted"/>
<comment type="caution">
    <text evidence="9">The sequence shown here is derived from an EMBL/GenBank/DDBJ whole genome shotgun (WGS) entry which is preliminary data.</text>
</comment>
<reference evidence="9" key="1">
    <citation type="submission" date="2019-10" db="EMBL/GenBank/DDBJ databases">
        <title>Metagenomic sequencing of thiosulfate-disproportionating enrichment culture.</title>
        <authorList>
            <person name="Umezawa K."/>
            <person name="Kojima H."/>
            <person name="Fukui M."/>
        </authorList>
    </citation>
    <scope>NUCLEOTIDE SEQUENCE</scope>
    <source>
        <strain evidence="9">45J</strain>
    </source>
</reference>
<dbReference type="SFLD" id="SFLDS00029">
    <property type="entry name" value="Radical_SAM"/>
    <property type="match status" value="1"/>
</dbReference>
<dbReference type="EMBL" id="BLAB01000001">
    <property type="protein sequence ID" value="GER94624.1"/>
    <property type="molecule type" value="Genomic_DNA"/>
</dbReference>
<name>A0A5J4KZE5_9ZZZZ</name>
<evidence type="ECO:0000256" key="2">
    <source>
        <dbReference type="ARBA" id="ARBA00022603"/>
    </source>
</evidence>
<evidence type="ECO:0000259" key="8">
    <source>
        <dbReference type="PROSITE" id="PS51918"/>
    </source>
</evidence>
<dbReference type="PANTHER" id="PTHR43409:SF7">
    <property type="entry name" value="BLL1977 PROTEIN"/>
    <property type="match status" value="1"/>
</dbReference>
<dbReference type="PROSITE" id="PS51918">
    <property type="entry name" value="RADICAL_SAM"/>
    <property type="match status" value="1"/>
</dbReference>
<accession>A0A5J4KZE5</accession>
<dbReference type="InterPro" id="IPR006638">
    <property type="entry name" value="Elp3/MiaA/NifB-like_rSAM"/>
</dbReference>
<keyword evidence="3" id="KW-0808">Transferase</keyword>
<feature type="domain" description="Radical SAM core" evidence="8">
    <location>
        <begin position="213"/>
        <end position="441"/>
    </location>
</feature>
<dbReference type="AlphaFoldDB" id="A0A5J4KZE5"/>
<dbReference type="GO" id="GO:0005829">
    <property type="term" value="C:cytosol"/>
    <property type="evidence" value="ECO:0007669"/>
    <property type="project" value="TreeGrafter"/>
</dbReference>
<dbReference type="CDD" id="cd01335">
    <property type="entry name" value="Radical_SAM"/>
    <property type="match status" value="1"/>
</dbReference>
<dbReference type="SFLD" id="SFLDG01123">
    <property type="entry name" value="methyltransferase_(Class_B)"/>
    <property type="match status" value="1"/>
</dbReference>
<keyword evidence="4" id="KW-0949">S-adenosyl-L-methionine</keyword>
<evidence type="ECO:0000313" key="9">
    <source>
        <dbReference type="EMBL" id="GER94624.1"/>
    </source>
</evidence>
<dbReference type="GO" id="GO:0046872">
    <property type="term" value="F:metal ion binding"/>
    <property type="evidence" value="ECO:0007669"/>
    <property type="project" value="UniProtKB-KW"/>
</dbReference>
<comment type="cofactor">
    <cofactor evidence="1">
        <name>[4Fe-4S] cluster</name>
        <dbReference type="ChEBI" id="CHEBI:49883"/>
    </cofactor>
</comment>
<dbReference type="InterPro" id="IPR034466">
    <property type="entry name" value="Methyltransferase_Class_B"/>
</dbReference>
<evidence type="ECO:0000256" key="3">
    <source>
        <dbReference type="ARBA" id="ARBA00022679"/>
    </source>
</evidence>